<dbReference type="Proteomes" id="UP000639772">
    <property type="component" value="Chromosome 9"/>
</dbReference>
<evidence type="ECO:0000256" key="1">
    <source>
        <dbReference type="ARBA" id="ARBA00022723"/>
    </source>
</evidence>
<proteinExistence type="predicted"/>
<evidence type="ECO:0000313" key="4">
    <source>
        <dbReference type="Proteomes" id="UP000639772"/>
    </source>
</evidence>
<protein>
    <submittedName>
        <fullName evidence="3">Uncharacterized protein</fullName>
    </submittedName>
</protein>
<name>A0A835QFT4_VANPL</name>
<evidence type="ECO:0000313" key="3">
    <source>
        <dbReference type="EMBL" id="KAG0467973.1"/>
    </source>
</evidence>
<dbReference type="Pfam" id="PF03492">
    <property type="entry name" value="Methyltransf_7"/>
    <property type="match status" value="1"/>
</dbReference>
<dbReference type="InterPro" id="IPR042086">
    <property type="entry name" value="MeTrfase_capping"/>
</dbReference>
<keyword evidence="1" id="KW-0479">Metal-binding</keyword>
<dbReference type="InterPro" id="IPR005299">
    <property type="entry name" value="MeTrfase_7"/>
</dbReference>
<dbReference type="GO" id="GO:0046872">
    <property type="term" value="F:metal ion binding"/>
    <property type="evidence" value="ECO:0007669"/>
    <property type="project" value="UniProtKB-KW"/>
</dbReference>
<accession>A0A835QFT4</accession>
<dbReference type="Gene3D" id="1.10.1200.270">
    <property type="entry name" value="Methyltransferase, alpha-helical capping domain"/>
    <property type="match status" value="1"/>
</dbReference>
<dbReference type="OrthoDB" id="638608at2759"/>
<organism evidence="3 4">
    <name type="scientific">Vanilla planifolia</name>
    <name type="common">Vanilla</name>
    <dbReference type="NCBI Taxonomy" id="51239"/>
    <lineage>
        <taxon>Eukaryota</taxon>
        <taxon>Viridiplantae</taxon>
        <taxon>Streptophyta</taxon>
        <taxon>Embryophyta</taxon>
        <taxon>Tracheophyta</taxon>
        <taxon>Spermatophyta</taxon>
        <taxon>Magnoliopsida</taxon>
        <taxon>Liliopsida</taxon>
        <taxon>Asparagales</taxon>
        <taxon>Orchidaceae</taxon>
        <taxon>Vanilloideae</taxon>
        <taxon>Vanilleae</taxon>
        <taxon>Vanilla</taxon>
    </lineage>
</organism>
<gene>
    <name evidence="3" type="ORF">HPP92_017301</name>
</gene>
<keyword evidence="2" id="KW-0460">Magnesium</keyword>
<dbReference type="SUPFAM" id="SSF53335">
    <property type="entry name" value="S-adenosyl-L-methionine-dependent methyltransferases"/>
    <property type="match status" value="1"/>
</dbReference>
<dbReference type="InterPro" id="IPR029063">
    <property type="entry name" value="SAM-dependent_MTases_sf"/>
</dbReference>
<dbReference type="EMBL" id="JADCNM010000009">
    <property type="protein sequence ID" value="KAG0467973.1"/>
    <property type="molecule type" value="Genomic_DNA"/>
</dbReference>
<dbReference type="Gene3D" id="3.40.50.150">
    <property type="entry name" value="Vaccinia Virus protein VP39"/>
    <property type="match status" value="1"/>
</dbReference>
<sequence length="366" mass="41514">MDRNIKQVLHMMGGAGENSYAANSRLQERAILQTRSVMEEVIEELCNTIAAETLVVADLGCSCGPNAFRVISQVVASVEGHCIRSGLRPPEIQFFLNDLPGNDFNSLFHYLSLEGKRARDVKAGEDVPLYFMGLPGSFYERLFPQRSVHFFHTSYSLMWLSQVPRGLEDLESNIYLTEESSPRSWKMYLEQYKSDFSRFLKLRSKELFFGGRMILTLLGRRKPSTCGELTHLWRLLSDALRDMVDEGLVQGDILNACKFPQYAPLMEEVTTIVKMEGSFCIEEAHTFESTWDPLDESNEDVVLDEVSSGKNVATSIRAVAEPLLSNHFGDGIIDDLFSRYAKNVARHMLKGKPKYLVFVLLLKLKE</sequence>
<dbReference type="GO" id="GO:0008168">
    <property type="term" value="F:methyltransferase activity"/>
    <property type="evidence" value="ECO:0007669"/>
    <property type="project" value="InterPro"/>
</dbReference>
<evidence type="ECO:0000256" key="2">
    <source>
        <dbReference type="ARBA" id="ARBA00022842"/>
    </source>
</evidence>
<comment type="caution">
    <text evidence="3">The sequence shown here is derived from an EMBL/GenBank/DDBJ whole genome shotgun (WGS) entry which is preliminary data.</text>
</comment>
<dbReference type="AlphaFoldDB" id="A0A835QFT4"/>
<dbReference type="PANTHER" id="PTHR31009">
    <property type="entry name" value="S-ADENOSYL-L-METHIONINE:CARBOXYL METHYLTRANSFERASE FAMILY PROTEIN"/>
    <property type="match status" value="1"/>
</dbReference>
<reference evidence="3 4" key="1">
    <citation type="journal article" date="2020" name="Nat. Food">
        <title>A phased Vanilla planifolia genome enables genetic improvement of flavour and production.</title>
        <authorList>
            <person name="Hasing T."/>
            <person name="Tang H."/>
            <person name="Brym M."/>
            <person name="Khazi F."/>
            <person name="Huang T."/>
            <person name="Chambers A.H."/>
        </authorList>
    </citation>
    <scope>NUCLEOTIDE SEQUENCE [LARGE SCALE GENOMIC DNA]</scope>
    <source>
        <tissue evidence="3">Leaf</tissue>
    </source>
</reference>